<feature type="compositionally biased region" description="Basic and acidic residues" evidence="8">
    <location>
        <begin position="2945"/>
        <end position="2972"/>
    </location>
</feature>
<feature type="compositionally biased region" description="Low complexity" evidence="8">
    <location>
        <begin position="1584"/>
        <end position="1598"/>
    </location>
</feature>
<feature type="region of interest" description="Disordered" evidence="8">
    <location>
        <begin position="1050"/>
        <end position="1225"/>
    </location>
</feature>
<keyword evidence="1 7" id="KW-0547">Nucleotide-binding</keyword>
<feature type="region of interest" description="Disordered" evidence="8">
    <location>
        <begin position="879"/>
        <end position="938"/>
    </location>
</feature>
<dbReference type="InterPro" id="IPR000629">
    <property type="entry name" value="RNA-helicase_DEAD-box_CS"/>
</dbReference>
<dbReference type="SMART" id="SM01178">
    <property type="entry name" value="DUF4217"/>
    <property type="match status" value="1"/>
</dbReference>
<feature type="compositionally biased region" description="Acidic residues" evidence="8">
    <location>
        <begin position="336"/>
        <end position="384"/>
    </location>
</feature>
<feature type="compositionally biased region" description="Basic and acidic residues" evidence="8">
    <location>
        <begin position="2144"/>
        <end position="2165"/>
    </location>
</feature>
<dbReference type="Pfam" id="PF00271">
    <property type="entry name" value="Helicase_C"/>
    <property type="match status" value="1"/>
</dbReference>
<feature type="compositionally biased region" description="Acidic residues" evidence="8">
    <location>
        <begin position="889"/>
        <end position="906"/>
    </location>
</feature>
<feature type="compositionally biased region" description="Basic and acidic residues" evidence="8">
    <location>
        <begin position="1087"/>
        <end position="1096"/>
    </location>
</feature>
<evidence type="ECO:0000256" key="8">
    <source>
        <dbReference type="SAM" id="MobiDB-lite"/>
    </source>
</evidence>
<feature type="compositionally biased region" description="Basic and acidic residues" evidence="8">
    <location>
        <begin position="790"/>
        <end position="844"/>
    </location>
</feature>
<feature type="compositionally biased region" description="Basic and acidic residues" evidence="8">
    <location>
        <begin position="2017"/>
        <end position="2033"/>
    </location>
</feature>
<feature type="region of interest" description="Disordered" evidence="8">
    <location>
        <begin position="469"/>
        <end position="501"/>
    </location>
</feature>
<sequence length="3115" mass="335298">MSSKGSRKWEDVELSGGTRRFVERLGFRRMTPVQAVSIPLFLQNKDVAVEACTGSGKTLAYLIPTVEILLRSLKDSRSEEDEEEDDETDLAAPATCRVAALILLPTRELARQVHGVLAPLLEETAKEMEGWGRRRKGKGKGETGTPLKSLLFTGGRPFEKDKEIIESSKSRKTSTIIVGTPGRVCHLMETLKDPQDWTLKSLEVLILDEADRLLDLGFNRHIATVLEKAPKQRRTGLFSATLSHQLQLLIKAGMRNAAHIKVAADVEQQRQLLQRAMERERQQKGGEGEGEGNKEKKKQDGNAEEEEKEDDRPMNVEELRRHLKEERKRMTREEGGQADEEEESEDEDEDEGDDEEEEGDEEDDGEEESDDDEEEEDEEEEELPEEKGKGLTPAAATSSAAASSAYSTKHAIPSGLQNFFLECHPDLKMAFLVKFITCVLAPSSGSCLIFCTTCADVDFVHKALSDLKDLSNAPSSAPSAQTEGAKKKKKGKGKGPEDHLASLPTEAEPLLYPPPLPPSFLPPPSLLVERLHGQMAQKAREKTHARVISALTEAAAGKASESSPSGAASSGGSGNKSTGKAGGGGGTVLVTTDVAARGLDLPSVDWVLQLDAPQDPDYFIHRIGRTARAGRSGQTVLLLSPSEIAYVPFLKGRGVTISDMRESVWATALGLEMSGVGGQKKEKGKKMGREDESAGYPLSSVEAETLRRNVQCLAIKDRDLLQKGTSAFVAHVRAYKEHKLAFLFPFKKLELGRVANFYALLRIPRVKEILGRRVEHFQQSPLDPQLVPFKDAERETARQTRLAAEKDKREQRKEERERERERQAKKKEEQAERKKRERSRSEKRQSKRQSKVDEWEELALEERLAKKLKAGKMSAKEYETTLRRHGMSLDDDGDDEEEEEDDDDESMSGGSSPSGLEGEDEDMSPSPSSASSSSSRDQERVLFALPSFRSSPLQVDTEQNILKALKERCTMESILRGDPSILSPFPPSTPLDAFVLRGPDSSLWPLTMPLREILFFFHTGTKETQKRRGDSIATPPRLSPLTLCLIRHTQKAQDAEARESNRQPQVAADSPAKICKQQDGLNAGKVLEPEGDKSMRGDTNGYSHPLHPSPLFVPFASLSRASTPPRPTPQEAPDPPVSQLQTEPQGRQKGKRDPHGSCHLPPLPRPTASSNSPPHPLPVSTPHQPGTRLPRMAALQPVCVSREEPPQPPAVFSLPNPNGSPAAALPELSPIRQAPHVAPFPVSISRTPPLIFDRNSSVSLAPCRGLTPSAAGSEAPFSFRGDGGGISESASTKLNPHKTGGDGKGLEPWRPTPRIPREEAPRPPAEVDRLRSVGLRETSRENQTIRPNSPSTSPSIKVNKGSPYQQNPALPPSQPPAHVLSDRTLPQTAPHSAYPLPGPYAERDRAETATPDFAAKAPNRSAPHDAKNGTTEGGDAACTATSVPASNAHAAPVIGSTAEETAVGRDPAKAPPPSARLEPEVRLEEEEGGLNPDPAQYVDSRGDAAAPPEVLGLRVLQDPSDAGVEREGRPSAAGPLLAAEQRGGISSAGEGKSSPRVGGEAEVSKIQPGGMMAVPPLQSGGGFRNSSSSGSSPRAFSPRLASLLPPPNPHSPHKLEREKSDGMMEREKVALPGTSEEEGEADLCQIPLSPNLSFEASTPRQGGGAAAGGKVSAARRFSSCHFCSCKGHAKGPHPPHPPSPRRAECETAVQVGSPKPTADAAVLTGAPTRQRGLRVRSPTRRGGRRSPVPSSAASAPPSPQRDPAGAPATRSRMSPAKRGGARGVSVGGVRRVESRSAVRREKSLPTLHGDAKQAGEQCAKGAGEPSAVLHGVPSAAAPPTLLGGASIDRIPLTGKNDPTDSSIFGQLHKLLWEMEKMTLKVHEGAGARHIALVQTRPPASLSAHSPNVSSAFPVILQQQQQPYALRGFASPPPSLEKRVEASGLQPPFSPKQNAFLPPERLPAGEKSTASLLLQDRGSPTAPGGGRVGAGVLHDRTVLQSMSPPISRNRIPPVVSPKPRERDTKPSVDCLPDRPLPHAVALLQQKETDLSAQRQRKPFEGTRSSPKALRALPAEPVSSDSPPKPRSPIPASLLRDLEIASGEGAAFRASSQAASPKAKARSPPPPPPSRFRLSTFAAVVASPAVEREKPPSVDPAESPHKKEREGTQSPPHPLSPSPPPPRPLSPLIQSAAKTAERAPTNPTHQERVGSLERVLRAAPPPAALPRLPSFSDFLDDFKTLRERSGGFCPSLSDCLTAPLRDAKAGTGIRPSNLNEGEAKETEKDMNVPDTDLFLQKLQSLVRDHATLLGVGLPSTNPPPLHGSTHAHEGLLADAHKATTIPQGELSRKIANPLDSLCPSVSRLSLATPSHVEGPTGRANVSVGPLESSLRFAAPSQSLLPGGGSTVRPQSREAVVLPETRKVDVSLDSSPLRVEKGVVTSPIVVSAVHTGAQTERERESVPPHRVDTPAWWGVVRPLSRKEFSLRSDLRQQASARTRGEHNHVRQQVGVGEVSESAPLHHLRQEGKGEPIGRLPDEGSSPGMVSVIPGLYSDRWGPDGVAETSMDRPGGHGGGREERQETMTQTVVVDHLSPAPGPRHAQEGGGGPLDSGWSAPVPVAGRAPNLSPGRSTLVDSASRRALSVERVPESQQRTVVVSREGAHSERPPFSSLAAGAGSLQGNLMGVPRRPDDEEPQVGGGVHEPAYRQPRATLRGDSMKAETLVAKERRRRRLAQLAATVREVARDFAEDGEGLFEPLLQTGEGLMEEAPSFRPPPRRFDDGNMSASLPRLQVPPLSPTSRQQSRPPLIASAVNGHHPDFGSVWSEAPRGRGGGVDVESRDDDSAGGDPFEQSLRALHRLSRRRGDKGKGGSGRRARSSSPSAAHPRGRGEFRGGSHPSDIPSAEAPNGVGRAGGRPSVSRGRWNVQRDSVASEAEGGLADEEEEEEGRERSRVNGADSFRERVVRQSPSHDRRGASTRQGVPFSTWLFPTQAGDGFREGAIPNRHRRHSRPSVESDRAPGRETLSRLAPVRGAKQSSAGCPERGGRPWRHEPDDLEENPLSMRGDLESTSSVDSGVPIQAHEKRSGLRQTRHVRDLQRDLAREGGRVLQSMWEELYQ</sequence>
<feature type="compositionally biased region" description="Low complexity" evidence="8">
    <location>
        <begin position="907"/>
        <end position="916"/>
    </location>
</feature>
<feature type="region of interest" description="Disordered" evidence="8">
    <location>
        <begin position="554"/>
        <end position="585"/>
    </location>
</feature>
<feature type="compositionally biased region" description="Low complexity" evidence="8">
    <location>
        <begin position="2107"/>
        <end position="2116"/>
    </location>
</feature>
<dbReference type="PROSITE" id="PS51192">
    <property type="entry name" value="HELICASE_ATP_BIND_1"/>
    <property type="match status" value="1"/>
</dbReference>
<dbReference type="Gene3D" id="3.40.50.300">
    <property type="entry name" value="P-loop containing nucleotide triphosphate hydrolases"/>
    <property type="match status" value="2"/>
</dbReference>
<feature type="compositionally biased region" description="Pro residues" evidence="8">
    <location>
        <begin position="2169"/>
        <end position="2183"/>
    </location>
</feature>
<feature type="compositionally biased region" description="Low complexity" evidence="8">
    <location>
        <begin position="924"/>
        <end position="935"/>
    </location>
</feature>
<feature type="region of interest" description="Disordered" evidence="8">
    <location>
        <begin position="785"/>
        <end position="854"/>
    </location>
</feature>
<feature type="compositionally biased region" description="Polar residues" evidence="8">
    <location>
        <begin position="472"/>
        <end position="482"/>
    </location>
</feature>
<feature type="region of interest" description="Disordered" evidence="8">
    <location>
        <begin position="277"/>
        <end position="401"/>
    </location>
</feature>
<organism evidence="12">
    <name type="scientific">Chromera velia CCMP2878</name>
    <dbReference type="NCBI Taxonomy" id="1169474"/>
    <lineage>
        <taxon>Eukaryota</taxon>
        <taxon>Sar</taxon>
        <taxon>Alveolata</taxon>
        <taxon>Colpodellida</taxon>
        <taxon>Chromeraceae</taxon>
        <taxon>Chromera</taxon>
    </lineage>
</organism>
<evidence type="ECO:0000256" key="7">
    <source>
        <dbReference type="RuleBase" id="RU365068"/>
    </source>
</evidence>
<keyword evidence="5 7" id="KW-0694">RNA-binding</keyword>
<dbReference type="GO" id="GO:0003724">
    <property type="term" value="F:RNA helicase activity"/>
    <property type="evidence" value="ECO:0007669"/>
    <property type="project" value="UniProtKB-EC"/>
</dbReference>
<feature type="compositionally biased region" description="Low complexity" evidence="8">
    <location>
        <begin position="1745"/>
        <end position="1755"/>
    </location>
</feature>
<feature type="compositionally biased region" description="Gly residues" evidence="8">
    <location>
        <begin position="569"/>
        <end position="585"/>
    </location>
</feature>
<feature type="compositionally biased region" description="Basic and acidic residues" evidence="8">
    <location>
        <begin position="1790"/>
        <end position="1804"/>
    </location>
</feature>
<feature type="region of interest" description="Disordered" evidence="8">
    <location>
        <begin position="2046"/>
        <end position="2209"/>
    </location>
</feature>
<feature type="compositionally biased region" description="Polar residues" evidence="8">
    <location>
        <begin position="1651"/>
        <end position="1660"/>
    </location>
</feature>
<dbReference type="PROSITE" id="PS51195">
    <property type="entry name" value="Q_MOTIF"/>
    <property type="match status" value="1"/>
</dbReference>
<name>A0A0G4G7G3_9ALVE</name>
<evidence type="ECO:0000313" key="12">
    <source>
        <dbReference type="EMBL" id="CEM24314.1"/>
    </source>
</evidence>
<accession>A0A0G4G7G3</accession>
<dbReference type="CDD" id="cd17960">
    <property type="entry name" value="DEADc_DDX55"/>
    <property type="match status" value="1"/>
</dbReference>
<evidence type="ECO:0000259" key="9">
    <source>
        <dbReference type="PROSITE" id="PS51192"/>
    </source>
</evidence>
<feature type="region of interest" description="Disordered" evidence="8">
    <location>
        <begin position="2751"/>
        <end position="3090"/>
    </location>
</feature>
<feature type="region of interest" description="Disordered" evidence="8">
    <location>
        <begin position="1683"/>
        <end position="1804"/>
    </location>
</feature>
<feature type="compositionally biased region" description="Pro residues" evidence="8">
    <location>
        <begin position="1124"/>
        <end position="1136"/>
    </location>
</feature>
<feature type="compositionally biased region" description="Basic and acidic residues" evidence="8">
    <location>
        <begin position="1315"/>
        <end position="1331"/>
    </location>
</feature>
<dbReference type="InterPro" id="IPR011545">
    <property type="entry name" value="DEAD/DEAH_box_helicase_dom"/>
</dbReference>
<evidence type="ECO:0000256" key="2">
    <source>
        <dbReference type="ARBA" id="ARBA00022801"/>
    </source>
</evidence>
<dbReference type="GO" id="GO:0005524">
    <property type="term" value="F:ATP binding"/>
    <property type="evidence" value="ECO:0007669"/>
    <property type="project" value="UniProtKB-UniRule"/>
</dbReference>
<feature type="compositionally biased region" description="Basic and acidic residues" evidence="8">
    <location>
        <begin position="310"/>
        <end position="335"/>
    </location>
</feature>
<feature type="region of interest" description="Disordered" evidence="8">
    <location>
        <begin position="1928"/>
        <end position="1962"/>
    </location>
</feature>
<feature type="region of interest" description="Disordered" evidence="8">
    <location>
        <begin position="2649"/>
        <end position="2719"/>
    </location>
</feature>
<feature type="short sequence motif" description="Q motif" evidence="6">
    <location>
        <begin position="7"/>
        <end position="35"/>
    </location>
</feature>
<feature type="compositionally biased region" description="Basic and acidic residues" evidence="8">
    <location>
        <begin position="3009"/>
        <end position="3022"/>
    </location>
</feature>
<dbReference type="InterPro" id="IPR014014">
    <property type="entry name" value="RNA_helicase_DEAD_Q_motif"/>
</dbReference>
<dbReference type="PANTHER" id="PTHR24031">
    <property type="entry name" value="RNA HELICASE"/>
    <property type="match status" value="1"/>
</dbReference>
<feature type="domain" description="DEAD-box RNA helicase Q" evidence="11">
    <location>
        <begin position="7"/>
        <end position="35"/>
    </location>
</feature>
<comment type="catalytic activity">
    <reaction evidence="7">
        <text>ATP + H2O = ADP + phosphate + H(+)</text>
        <dbReference type="Rhea" id="RHEA:13065"/>
        <dbReference type="ChEBI" id="CHEBI:15377"/>
        <dbReference type="ChEBI" id="CHEBI:15378"/>
        <dbReference type="ChEBI" id="CHEBI:30616"/>
        <dbReference type="ChEBI" id="CHEBI:43474"/>
        <dbReference type="ChEBI" id="CHEBI:456216"/>
        <dbReference type="EC" id="3.6.4.13"/>
    </reaction>
</comment>
<feature type="compositionally biased region" description="Basic and acidic residues" evidence="8">
    <location>
        <begin position="2562"/>
        <end position="2578"/>
    </location>
</feature>
<feature type="compositionally biased region" description="Basic and acidic residues" evidence="8">
    <location>
        <begin position="3041"/>
        <end position="3050"/>
    </location>
</feature>
<dbReference type="InterPro" id="IPR025313">
    <property type="entry name" value="SPB4-like_CTE"/>
</dbReference>
<feature type="compositionally biased region" description="Basic and acidic residues" evidence="8">
    <location>
        <begin position="277"/>
        <end position="301"/>
    </location>
</feature>
<dbReference type="EC" id="3.6.4.13" evidence="7"/>
<dbReference type="Pfam" id="PF00270">
    <property type="entry name" value="DEAD"/>
    <property type="match status" value="1"/>
</dbReference>
<feature type="region of interest" description="Disordered" evidence="8">
    <location>
        <begin position="1262"/>
        <end position="1625"/>
    </location>
</feature>
<feature type="compositionally biased region" description="Low complexity" evidence="8">
    <location>
        <begin position="554"/>
        <end position="568"/>
    </location>
</feature>
<dbReference type="PROSITE" id="PS51194">
    <property type="entry name" value="HELICASE_CTER"/>
    <property type="match status" value="1"/>
</dbReference>
<feature type="compositionally biased region" description="Basic and acidic residues" evidence="8">
    <location>
        <begin position="2520"/>
        <end position="2534"/>
    </location>
</feature>
<dbReference type="InterPro" id="IPR027417">
    <property type="entry name" value="P-loop_NTPase"/>
</dbReference>
<feature type="region of interest" description="Disordered" evidence="8">
    <location>
        <begin position="1998"/>
        <end position="2033"/>
    </location>
</feature>
<protein>
    <recommendedName>
        <fullName evidence="7">ATP-dependent RNA helicase</fullName>
        <ecNumber evidence="7">3.6.4.13</ecNumber>
    </recommendedName>
</protein>
<feature type="compositionally biased region" description="Basic residues" evidence="8">
    <location>
        <begin position="2853"/>
        <end position="2874"/>
    </location>
</feature>
<dbReference type="GO" id="GO:0016887">
    <property type="term" value="F:ATP hydrolysis activity"/>
    <property type="evidence" value="ECO:0007669"/>
    <property type="project" value="RHEA"/>
</dbReference>
<evidence type="ECO:0000259" key="11">
    <source>
        <dbReference type="PROSITE" id="PS51195"/>
    </source>
</evidence>
<dbReference type="SUPFAM" id="SSF52540">
    <property type="entry name" value="P-loop containing nucleoside triphosphate hydrolases"/>
    <property type="match status" value="1"/>
</dbReference>
<feature type="compositionally biased region" description="Polar residues" evidence="8">
    <location>
        <begin position="1341"/>
        <end position="1368"/>
    </location>
</feature>
<evidence type="ECO:0000256" key="6">
    <source>
        <dbReference type="PROSITE-ProRule" id="PRU00552"/>
    </source>
</evidence>
<keyword evidence="4 7" id="KW-0067">ATP-binding</keyword>
<feature type="region of interest" description="Disordered" evidence="8">
    <location>
        <begin position="1651"/>
        <end position="1671"/>
    </location>
</feature>
<feature type="compositionally biased region" description="Basic residues" evidence="8">
    <location>
        <begin position="1731"/>
        <end position="1744"/>
    </location>
</feature>
<feature type="compositionally biased region" description="Basic and acidic residues" evidence="8">
    <location>
        <begin position="1051"/>
        <end position="1061"/>
    </location>
</feature>
<feature type="region of interest" description="Disordered" evidence="8">
    <location>
        <begin position="2509"/>
        <end position="2629"/>
    </location>
</feature>
<keyword evidence="2 7" id="KW-0378">Hydrolase</keyword>
<dbReference type="InterPro" id="IPR001650">
    <property type="entry name" value="Helicase_C-like"/>
</dbReference>
<feature type="domain" description="Helicase ATP-binding" evidence="9">
    <location>
        <begin position="38"/>
        <end position="260"/>
    </location>
</feature>
<feature type="domain" description="Helicase C-terminal" evidence="10">
    <location>
        <begin position="415"/>
        <end position="677"/>
    </location>
</feature>
<evidence type="ECO:0000256" key="3">
    <source>
        <dbReference type="ARBA" id="ARBA00022806"/>
    </source>
</evidence>
<feature type="compositionally biased region" description="Basic and acidic residues" evidence="8">
    <location>
        <begin position="1613"/>
        <end position="1625"/>
    </location>
</feature>
<dbReference type="EMBL" id="CDMZ01000938">
    <property type="protein sequence ID" value="CEM24314.1"/>
    <property type="molecule type" value="Genomic_DNA"/>
</dbReference>
<comment type="domain">
    <text evidence="7">The Q motif is unique to and characteristic of the DEAD box family of RNA helicases and controls ATP binding and hydrolysis.</text>
</comment>
<evidence type="ECO:0000259" key="10">
    <source>
        <dbReference type="PROSITE" id="PS51194"/>
    </source>
</evidence>
<comment type="similarity">
    <text evidence="7">Belongs to the DEAD box helicase family.</text>
</comment>
<evidence type="ECO:0000256" key="4">
    <source>
        <dbReference type="ARBA" id="ARBA00022840"/>
    </source>
</evidence>
<reference evidence="12" key="1">
    <citation type="submission" date="2014-11" db="EMBL/GenBank/DDBJ databases">
        <authorList>
            <person name="Otto D Thomas"/>
            <person name="Naeem Raeece"/>
        </authorList>
    </citation>
    <scope>NUCLEOTIDE SEQUENCE</scope>
</reference>
<keyword evidence="3 7" id="KW-0347">Helicase</keyword>
<evidence type="ECO:0000256" key="5">
    <source>
        <dbReference type="ARBA" id="ARBA00022884"/>
    </source>
</evidence>
<dbReference type="SMART" id="SM00487">
    <property type="entry name" value="DEXDc"/>
    <property type="match status" value="1"/>
</dbReference>
<dbReference type="InterPro" id="IPR014001">
    <property type="entry name" value="Helicase_ATP-bd"/>
</dbReference>
<dbReference type="GO" id="GO:0003723">
    <property type="term" value="F:RNA binding"/>
    <property type="evidence" value="ECO:0007669"/>
    <property type="project" value="UniProtKB-UniRule"/>
</dbReference>
<proteinExistence type="inferred from homology"/>
<dbReference type="Pfam" id="PF13959">
    <property type="entry name" value="CTE_SPB4"/>
    <property type="match status" value="1"/>
</dbReference>
<dbReference type="CDD" id="cd18787">
    <property type="entry name" value="SF2_C_DEAD"/>
    <property type="match status" value="1"/>
</dbReference>
<dbReference type="PROSITE" id="PS00039">
    <property type="entry name" value="DEAD_ATP_HELICASE"/>
    <property type="match status" value="1"/>
</dbReference>
<gene>
    <name evidence="12" type="ORF">Cvel_20526</name>
</gene>
<dbReference type="VEuPathDB" id="CryptoDB:Cvel_20526"/>
<comment type="function">
    <text evidence="7">RNA helicase.</text>
</comment>
<dbReference type="SMART" id="SM00490">
    <property type="entry name" value="HELICc"/>
    <property type="match status" value="1"/>
</dbReference>
<evidence type="ECO:0000256" key="1">
    <source>
        <dbReference type="ARBA" id="ARBA00022741"/>
    </source>
</evidence>